<feature type="domain" description="HTH bat-type" evidence="3">
    <location>
        <begin position="183"/>
        <end position="231"/>
    </location>
</feature>
<keyword evidence="6" id="KW-1185">Reference proteome</keyword>
<dbReference type="Pfam" id="PF04967">
    <property type="entry name" value="HTH_10"/>
    <property type="match status" value="1"/>
</dbReference>
<organism evidence="5 6">
    <name type="scientific">Natrinema halophilum</name>
    <dbReference type="NCBI Taxonomy" id="1699371"/>
    <lineage>
        <taxon>Archaea</taxon>
        <taxon>Methanobacteriati</taxon>
        <taxon>Methanobacteriota</taxon>
        <taxon>Stenosarchaea group</taxon>
        <taxon>Halobacteria</taxon>
        <taxon>Halobacteriales</taxon>
        <taxon>Natrialbaceae</taxon>
        <taxon>Natrinema</taxon>
    </lineage>
</organism>
<dbReference type="OrthoDB" id="198846at2157"/>
<protein>
    <submittedName>
        <fullName evidence="5">Helix-turn-helix domain-containing protein</fullName>
    </submittedName>
</protein>
<dbReference type="PANTHER" id="PTHR34236">
    <property type="entry name" value="DIMETHYL SULFOXIDE REDUCTASE TRANSCRIPTIONAL ACTIVATOR"/>
    <property type="match status" value="1"/>
</dbReference>
<proteinExistence type="predicted"/>
<accession>A0A7D5GJM7</accession>
<gene>
    <name evidence="5" type="ORF">HYG82_18630</name>
</gene>
<dbReference type="AlphaFoldDB" id="A0A7D5GJM7"/>
<evidence type="ECO:0000256" key="1">
    <source>
        <dbReference type="ARBA" id="ARBA00023015"/>
    </source>
</evidence>
<reference evidence="5 6" key="1">
    <citation type="submission" date="2020-07" db="EMBL/GenBank/DDBJ databases">
        <authorList>
            <person name="Cui H."/>
        </authorList>
    </citation>
    <scope>NUCLEOTIDE SEQUENCE [LARGE SCALE GENOMIC DNA]</scope>
    <source>
        <strain evidence="5 6">YPL8</strain>
    </source>
</reference>
<name>A0A7D5GJM7_9EURY</name>
<dbReference type="GeneID" id="56035351"/>
<dbReference type="PANTHER" id="PTHR34236:SF1">
    <property type="entry name" value="DIMETHYL SULFOXIDE REDUCTASE TRANSCRIPTIONAL ACTIVATOR"/>
    <property type="match status" value="1"/>
</dbReference>
<feature type="domain" description="HVO-2928 N-terminal" evidence="4">
    <location>
        <begin position="3"/>
        <end position="169"/>
    </location>
</feature>
<dbReference type="InterPro" id="IPR007050">
    <property type="entry name" value="HTH_bacterioopsin"/>
</dbReference>
<dbReference type="InterPro" id="IPR056529">
    <property type="entry name" value="HVO_2928_N"/>
</dbReference>
<sequence>MRELTFTLEYEDGVDPLMDTFIENPTLSSESIASCVRRDRLWSLERFFGSSSALDSVERIRLDDETPREEMTKSNCGAVRQHNILERSPTTLALYSVVKRLHTCDSVMAVAARHLDLGGIFQSHRRGNCFKWRMLMPTDENVDVFHEQVETNLDEGIQFTLGRLCEAEQLNYDSLATVSMPQEQRNTIRAAIQHGYYETPREITVSELAEVLDVPQSTVSYRLRQAEAQLAKGYLQRSDEEFRTQVSHHT</sequence>
<evidence type="ECO:0000313" key="6">
    <source>
        <dbReference type="Proteomes" id="UP000509241"/>
    </source>
</evidence>
<evidence type="ECO:0000313" key="5">
    <source>
        <dbReference type="EMBL" id="QLG50707.1"/>
    </source>
</evidence>
<dbReference type="KEGG" id="haly:HYG82_18630"/>
<dbReference type="Pfam" id="PF24281">
    <property type="entry name" value="HVO_2928_N"/>
    <property type="match status" value="1"/>
</dbReference>
<keyword evidence="1" id="KW-0805">Transcription regulation</keyword>
<dbReference type="Proteomes" id="UP000509241">
    <property type="component" value="Chromosome"/>
</dbReference>
<dbReference type="InterPro" id="IPR011991">
    <property type="entry name" value="ArsR-like_HTH"/>
</dbReference>
<evidence type="ECO:0000259" key="3">
    <source>
        <dbReference type="Pfam" id="PF04967"/>
    </source>
</evidence>
<evidence type="ECO:0000256" key="2">
    <source>
        <dbReference type="ARBA" id="ARBA00023163"/>
    </source>
</evidence>
<dbReference type="EMBL" id="CP058601">
    <property type="protein sequence ID" value="QLG50707.1"/>
    <property type="molecule type" value="Genomic_DNA"/>
</dbReference>
<dbReference type="RefSeq" id="WP_179263465.1">
    <property type="nucleotide sequence ID" value="NZ_CP058601.1"/>
</dbReference>
<dbReference type="CDD" id="cd00090">
    <property type="entry name" value="HTH_ARSR"/>
    <property type="match status" value="1"/>
</dbReference>
<keyword evidence="2" id="KW-0804">Transcription</keyword>
<evidence type="ECO:0000259" key="4">
    <source>
        <dbReference type="Pfam" id="PF24281"/>
    </source>
</evidence>